<accession>A0A382K9D3</accession>
<dbReference type="InterPro" id="IPR033922">
    <property type="entry name" value="NAD_bind_Glu_DH"/>
</dbReference>
<dbReference type="GO" id="GO:0004352">
    <property type="term" value="F:glutamate dehydrogenase (NAD+) activity"/>
    <property type="evidence" value="ECO:0007669"/>
    <property type="project" value="TreeGrafter"/>
</dbReference>
<dbReference type="PROSITE" id="PS00074">
    <property type="entry name" value="GLFV_DEHYDROGENASE"/>
    <property type="match status" value="1"/>
</dbReference>
<comment type="similarity">
    <text evidence="1">Belongs to the Glu/Leu/Phe/Val dehydrogenases family.</text>
</comment>
<dbReference type="GO" id="GO:0006538">
    <property type="term" value="P:L-glutamate catabolic process"/>
    <property type="evidence" value="ECO:0007669"/>
    <property type="project" value="TreeGrafter"/>
</dbReference>
<dbReference type="Gene3D" id="3.40.50.10860">
    <property type="entry name" value="Leucine Dehydrogenase, chain A, domain 1"/>
    <property type="match status" value="1"/>
</dbReference>
<dbReference type="InterPro" id="IPR036291">
    <property type="entry name" value="NAD(P)-bd_dom_sf"/>
</dbReference>
<dbReference type="InterPro" id="IPR014362">
    <property type="entry name" value="Glu_DH"/>
</dbReference>
<dbReference type="InterPro" id="IPR046346">
    <property type="entry name" value="Aminoacid_DH-like_N_sf"/>
</dbReference>
<sequence>MSSSTNPTSAAYQKAVQELGLKPNIAKALEIPDRELTVEVPFRRDNGELESVIGYRVQHNNTRGPFKGGIRYHQHVDIEEVRSLATLMTWKTSLLDIPYGGGKGGIGVDPSKYSKTEIERMSRRFFRSIDPVIGVNIDIPAPDVNTNAQIMSWFMDEYSQIHGYSPAIVTGKPLELGGSEGREAATGRGTAIITREAAERWGLELKNSKVVIQGFGNVGSYAGKFLHEYGCKIIGVSDVTGGLYDPDGLDIPSLFEYNYQNGTINGFKKGKKISNEELLALDCDFLIPAALGSAINDSNVHLINCKVIVEAANGPVTGEAANKLWDRKVPIIPDILTNAGGVTVSYFEWVQNLQQFKWTEDDVNKKLEEKMVHAFDEVFALKQQKKVPMRIASFMVAIDRVYNAYTLREG</sequence>
<dbReference type="InterPro" id="IPR006095">
    <property type="entry name" value="Glu/Leu/Phe/Val/Trp_DH"/>
</dbReference>
<dbReference type="GO" id="GO:0005739">
    <property type="term" value="C:mitochondrion"/>
    <property type="evidence" value="ECO:0007669"/>
    <property type="project" value="TreeGrafter"/>
</dbReference>
<dbReference type="PIRSF" id="PIRSF000185">
    <property type="entry name" value="Glu_DH"/>
    <property type="match status" value="1"/>
</dbReference>
<dbReference type="SMART" id="SM00839">
    <property type="entry name" value="ELFV_dehydrog"/>
    <property type="match status" value="1"/>
</dbReference>
<dbReference type="Pfam" id="PF02812">
    <property type="entry name" value="ELFV_dehydrog_N"/>
    <property type="match status" value="1"/>
</dbReference>
<organism evidence="4">
    <name type="scientific">marine metagenome</name>
    <dbReference type="NCBI Taxonomy" id="408172"/>
    <lineage>
        <taxon>unclassified sequences</taxon>
        <taxon>metagenomes</taxon>
        <taxon>ecological metagenomes</taxon>
    </lineage>
</organism>
<protein>
    <recommendedName>
        <fullName evidence="3">Glutamate/phenylalanine/leucine/valine/L-tryptophan dehydrogenase C-terminal domain-containing protein</fullName>
    </recommendedName>
</protein>
<dbReference type="Gene3D" id="3.40.50.720">
    <property type="entry name" value="NAD(P)-binding Rossmann-like Domain"/>
    <property type="match status" value="1"/>
</dbReference>
<evidence type="ECO:0000259" key="3">
    <source>
        <dbReference type="SMART" id="SM00839"/>
    </source>
</evidence>
<dbReference type="SUPFAM" id="SSF51735">
    <property type="entry name" value="NAD(P)-binding Rossmann-fold domains"/>
    <property type="match status" value="1"/>
</dbReference>
<dbReference type="InterPro" id="IPR006096">
    <property type="entry name" value="Glu/Leu/Phe/Val/Trp_DH_C"/>
</dbReference>
<reference evidence="4" key="1">
    <citation type="submission" date="2018-05" db="EMBL/GenBank/DDBJ databases">
        <authorList>
            <person name="Lanie J.A."/>
            <person name="Ng W.-L."/>
            <person name="Kazmierczak K.M."/>
            <person name="Andrzejewski T.M."/>
            <person name="Davidsen T.M."/>
            <person name="Wayne K.J."/>
            <person name="Tettelin H."/>
            <person name="Glass J.I."/>
            <person name="Rusch D."/>
            <person name="Podicherti R."/>
            <person name="Tsui H.-C.T."/>
            <person name="Winkler M.E."/>
        </authorList>
    </citation>
    <scope>NUCLEOTIDE SEQUENCE</scope>
</reference>
<evidence type="ECO:0000256" key="1">
    <source>
        <dbReference type="ARBA" id="ARBA00006382"/>
    </source>
</evidence>
<gene>
    <name evidence="4" type="ORF">METZ01_LOCUS272886</name>
</gene>
<keyword evidence="2" id="KW-0560">Oxidoreductase</keyword>
<dbReference type="EMBL" id="UINC01078700">
    <property type="protein sequence ID" value="SVC20032.1"/>
    <property type="molecule type" value="Genomic_DNA"/>
</dbReference>
<dbReference type="Pfam" id="PF00208">
    <property type="entry name" value="ELFV_dehydrog"/>
    <property type="match status" value="1"/>
</dbReference>
<proteinExistence type="inferred from homology"/>
<evidence type="ECO:0000256" key="2">
    <source>
        <dbReference type="ARBA" id="ARBA00023002"/>
    </source>
</evidence>
<dbReference type="SUPFAM" id="SSF53223">
    <property type="entry name" value="Aminoacid dehydrogenase-like, N-terminal domain"/>
    <property type="match status" value="1"/>
</dbReference>
<dbReference type="PANTHER" id="PTHR11606">
    <property type="entry name" value="GLUTAMATE DEHYDROGENASE"/>
    <property type="match status" value="1"/>
</dbReference>
<dbReference type="PANTHER" id="PTHR11606:SF13">
    <property type="entry name" value="GLUTAMATE DEHYDROGENASE 1, MITOCHONDRIAL"/>
    <property type="match status" value="1"/>
</dbReference>
<name>A0A382K9D3_9ZZZZ</name>
<dbReference type="PRINTS" id="PR00082">
    <property type="entry name" value="GLFDHDRGNASE"/>
</dbReference>
<dbReference type="FunFam" id="3.40.50.10860:FF:000003">
    <property type="entry name" value="Glutamate dehydrogenase"/>
    <property type="match status" value="1"/>
</dbReference>
<feature type="domain" description="Glutamate/phenylalanine/leucine/valine/L-tryptophan dehydrogenase C-terminal" evidence="3">
    <location>
        <begin position="179"/>
        <end position="409"/>
    </location>
</feature>
<dbReference type="InterPro" id="IPR006097">
    <property type="entry name" value="Glu/Leu/Phe/Val/Trp_DH_dimer"/>
</dbReference>
<dbReference type="InterPro" id="IPR033524">
    <property type="entry name" value="Glu/Leu/Phe/Val_DH_AS"/>
</dbReference>
<evidence type="ECO:0000313" key="4">
    <source>
        <dbReference type="EMBL" id="SVC20032.1"/>
    </source>
</evidence>
<dbReference type="CDD" id="cd01076">
    <property type="entry name" value="NAD_bind_1_Glu_DH"/>
    <property type="match status" value="1"/>
</dbReference>
<dbReference type="AlphaFoldDB" id="A0A382K9D3"/>